<feature type="compositionally biased region" description="Basic and acidic residues" evidence="2">
    <location>
        <begin position="307"/>
        <end position="316"/>
    </location>
</feature>
<feature type="compositionally biased region" description="Low complexity" evidence="2">
    <location>
        <begin position="100"/>
        <end position="111"/>
    </location>
</feature>
<dbReference type="Pfam" id="PF00096">
    <property type="entry name" value="zf-C2H2"/>
    <property type="match status" value="1"/>
</dbReference>
<accession>A0A423VZ23</accession>
<gene>
    <name evidence="4" type="ORF">VMCG_07670</name>
</gene>
<feature type="region of interest" description="Disordered" evidence="2">
    <location>
        <begin position="252"/>
        <end position="345"/>
    </location>
</feature>
<proteinExistence type="predicted"/>
<dbReference type="Gene3D" id="3.30.160.60">
    <property type="entry name" value="Classic Zinc Finger"/>
    <property type="match status" value="1"/>
</dbReference>
<dbReference type="GO" id="GO:0003700">
    <property type="term" value="F:DNA-binding transcription factor activity"/>
    <property type="evidence" value="ECO:0007669"/>
    <property type="project" value="InterPro"/>
</dbReference>
<feature type="region of interest" description="Disordered" evidence="2">
    <location>
        <begin position="604"/>
        <end position="632"/>
    </location>
</feature>
<dbReference type="EMBL" id="LKEA01000033">
    <property type="protein sequence ID" value="ROV96242.1"/>
    <property type="molecule type" value="Genomic_DNA"/>
</dbReference>
<evidence type="ECO:0000313" key="4">
    <source>
        <dbReference type="EMBL" id="ROV96242.1"/>
    </source>
</evidence>
<protein>
    <recommendedName>
        <fullName evidence="3">C2H2-type domain-containing protein</fullName>
    </recommendedName>
</protein>
<dbReference type="SMART" id="SM00355">
    <property type="entry name" value="ZnF_C2H2"/>
    <property type="match status" value="2"/>
</dbReference>
<keyword evidence="1" id="KW-0479">Metal-binding</keyword>
<keyword evidence="1" id="KW-0863">Zinc-finger</keyword>
<feature type="region of interest" description="Disordered" evidence="2">
    <location>
        <begin position="179"/>
        <end position="218"/>
    </location>
</feature>
<evidence type="ECO:0000259" key="3">
    <source>
        <dbReference type="PROSITE" id="PS50157"/>
    </source>
</evidence>
<name>A0A423VZ23_9PEZI</name>
<organism evidence="4 5">
    <name type="scientific">Cytospora schulzeri</name>
    <dbReference type="NCBI Taxonomy" id="448051"/>
    <lineage>
        <taxon>Eukaryota</taxon>
        <taxon>Fungi</taxon>
        <taxon>Dikarya</taxon>
        <taxon>Ascomycota</taxon>
        <taxon>Pezizomycotina</taxon>
        <taxon>Sordariomycetes</taxon>
        <taxon>Sordariomycetidae</taxon>
        <taxon>Diaporthales</taxon>
        <taxon>Cytosporaceae</taxon>
        <taxon>Cytospora</taxon>
    </lineage>
</organism>
<evidence type="ECO:0000256" key="1">
    <source>
        <dbReference type="PROSITE-ProRule" id="PRU00042"/>
    </source>
</evidence>
<dbReference type="InterPro" id="IPR039970">
    <property type="entry name" value="TF_Grauzone"/>
</dbReference>
<feature type="compositionally biased region" description="Low complexity" evidence="2">
    <location>
        <begin position="621"/>
        <end position="632"/>
    </location>
</feature>
<comment type="caution">
    <text evidence="4">The sequence shown here is derived from an EMBL/GenBank/DDBJ whole genome shotgun (WGS) entry which is preliminary data.</text>
</comment>
<dbReference type="InterPro" id="IPR013087">
    <property type="entry name" value="Znf_C2H2_type"/>
</dbReference>
<feature type="compositionally biased region" description="Low complexity" evidence="2">
    <location>
        <begin position="199"/>
        <end position="211"/>
    </location>
</feature>
<dbReference type="AlphaFoldDB" id="A0A423VZ23"/>
<dbReference type="STRING" id="356882.A0A423VZ23"/>
<feature type="domain" description="C2H2-type" evidence="3">
    <location>
        <begin position="348"/>
        <end position="372"/>
    </location>
</feature>
<dbReference type="PROSITE" id="PS50157">
    <property type="entry name" value="ZINC_FINGER_C2H2_2"/>
    <property type="match status" value="1"/>
</dbReference>
<dbReference type="PROSITE" id="PS00028">
    <property type="entry name" value="ZINC_FINGER_C2H2_1"/>
    <property type="match status" value="1"/>
</dbReference>
<keyword evidence="1" id="KW-0862">Zinc</keyword>
<feature type="region of interest" description="Disordered" evidence="2">
    <location>
        <begin position="473"/>
        <end position="507"/>
    </location>
</feature>
<feature type="compositionally biased region" description="Polar residues" evidence="2">
    <location>
        <begin position="494"/>
        <end position="507"/>
    </location>
</feature>
<sequence>MDYSHFDYDALYQAFPQEVSFCHGQSMPSDFETTGANAEIPFGVESSQDVALWGHPSLQRYLKDTQRASFFNAMPQPQLTGLAQPVTAIPPAASHGRQGSPFSSNEPSSCSGAHSPPAETDLYTESMPSPPDMALFAPYQSTLYDTFEPQNQLFLPGTGPFSTEPLPCVSMVEVNPAEDTQPDWEDSAHTVDFNSPQRSFTYTSQTSSSSTNLDATAPQEAVGHGYKRMASPEEMPTAVKDEIQIPDLASVTEYTDNVYPTPSIGDSDDDSEGEINVVTPQSDDDDDDYHPGKKQVSTLSARRASRPKREAPKKSLEGSISKRARITPSASQPAKILPPPTSGGKGSLACPDCGHTFKDESTLQSHIKKQHTRPFICVFRFAGCGSTFASKNEWKRHVMSQHLLLYYWLCDIDVCADNKNDHAAAAPACNKRNRGTAARRAKHAVTDSQPLGSALPDGAIFNRKDLYTQHLRRMHTPSNIKTGTSARSSKKTHASSPGTLSPCTSPSDWDDHIKHLQGLALRERCQLPTFMKCPAPHCTLSFTGADAWDQRMEHVAKHLEKAATGEEEPVVFGGPSDPSLMDWATGPEVAVVRAVGPGRWELNNPLRSAGESRGAGRKRAVSSSASLSPAVASVKSVIIVESGDEDAEGEEE</sequence>
<evidence type="ECO:0000256" key="2">
    <source>
        <dbReference type="SAM" id="MobiDB-lite"/>
    </source>
</evidence>
<keyword evidence="5" id="KW-1185">Reference proteome</keyword>
<dbReference type="PANTHER" id="PTHR23225:SF2">
    <property type="entry name" value="AT09679P-RELATED"/>
    <property type="match status" value="1"/>
</dbReference>
<dbReference type="PANTHER" id="PTHR23225">
    <property type="entry name" value="ZINC FINGER PROTEIN"/>
    <property type="match status" value="1"/>
</dbReference>
<dbReference type="OrthoDB" id="5388486at2759"/>
<dbReference type="GO" id="GO:0008270">
    <property type="term" value="F:zinc ion binding"/>
    <property type="evidence" value="ECO:0007669"/>
    <property type="project" value="UniProtKB-KW"/>
</dbReference>
<feature type="region of interest" description="Disordered" evidence="2">
    <location>
        <begin position="89"/>
        <end position="128"/>
    </location>
</feature>
<dbReference type="Proteomes" id="UP000283895">
    <property type="component" value="Unassembled WGS sequence"/>
</dbReference>
<reference evidence="4 5" key="1">
    <citation type="submission" date="2015-09" db="EMBL/GenBank/DDBJ databases">
        <title>Host preference determinants of Valsa canker pathogens revealed by comparative genomics.</title>
        <authorList>
            <person name="Yin Z."/>
            <person name="Huang L."/>
        </authorList>
    </citation>
    <scope>NUCLEOTIDE SEQUENCE [LARGE SCALE GENOMIC DNA]</scope>
    <source>
        <strain evidence="4 5">03-1</strain>
    </source>
</reference>
<evidence type="ECO:0000313" key="5">
    <source>
        <dbReference type="Proteomes" id="UP000283895"/>
    </source>
</evidence>
<feature type="compositionally biased region" description="Polar residues" evidence="2">
    <location>
        <begin position="476"/>
        <end position="487"/>
    </location>
</feature>